<dbReference type="SUPFAM" id="SSF56300">
    <property type="entry name" value="Metallo-dependent phosphatases"/>
    <property type="match status" value="1"/>
</dbReference>
<keyword evidence="5" id="KW-1185">Reference proteome</keyword>
<dbReference type="AlphaFoldDB" id="A0A563VIW8"/>
<dbReference type="Proteomes" id="UP000320055">
    <property type="component" value="Unassembled WGS sequence"/>
</dbReference>
<dbReference type="RefSeq" id="WP_246141407.1">
    <property type="nucleotide sequence ID" value="NZ_LR213766.1"/>
</dbReference>
<feature type="domain" description="Calcineurin-like phosphoesterase" evidence="3">
    <location>
        <begin position="54"/>
        <end position="219"/>
    </location>
</feature>
<accession>A0A563VIW8</accession>
<reference evidence="4 5" key="1">
    <citation type="submission" date="2019-01" db="EMBL/GenBank/DDBJ databases">
        <authorList>
            <person name="Brito A."/>
        </authorList>
    </citation>
    <scope>NUCLEOTIDE SEQUENCE [LARGE SCALE GENOMIC DNA]</scope>
    <source>
        <strain evidence="4">1</strain>
    </source>
</reference>
<dbReference type="InterPro" id="IPR004843">
    <property type="entry name" value="Calcineurin-like_PHP"/>
</dbReference>
<evidence type="ECO:0000313" key="4">
    <source>
        <dbReference type="EMBL" id="VEP11295.1"/>
    </source>
</evidence>
<evidence type="ECO:0000256" key="1">
    <source>
        <dbReference type="ARBA" id="ARBA00022723"/>
    </source>
</evidence>
<organism evidence="4 5">
    <name type="scientific">Hyella patelloides LEGE 07179</name>
    <dbReference type="NCBI Taxonomy" id="945734"/>
    <lineage>
        <taxon>Bacteria</taxon>
        <taxon>Bacillati</taxon>
        <taxon>Cyanobacteriota</taxon>
        <taxon>Cyanophyceae</taxon>
        <taxon>Pleurocapsales</taxon>
        <taxon>Hyellaceae</taxon>
        <taxon>Hyella</taxon>
    </lineage>
</organism>
<evidence type="ECO:0000259" key="3">
    <source>
        <dbReference type="Pfam" id="PF00149"/>
    </source>
</evidence>
<dbReference type="InterPro" id="IPR029052">
    <property type="entry name" value="Metallo-depent_PP-like"/>
</dbReference>
<dbReference type="InterPro" id="IPR051158">
    <property type="entry name" value="Metallophosphoesterase_sf"/>
</dbReference>
<dbReference type="Pfam" id="PF00149">
    <property type="entry name" value="Metallophos"/>
    <property type="match status" value="1"/>
</dbReference>
<proteinExistence type="predicted"/>
<dbReference type="GO" id="GO:0008758">
    <property type="term" value="F:UDP-2,3-diacylglucosamine hydrolase activity"/>
    <property type="evidence" value="ECO:0007669"/>
    <property type="project" value="TreeGrafter"/>
</dbReference>
<gene>
    <name evidence="4" type="ORF">H1P_10080</name>
</gene>
<keyword evidence="2 4" id="KW-0378">Hydrolase</keyword>
<dbReference type="GO" id="GO:0046872">
    <property type="term" value="F:metal ion binding"/>
    <property type="evidence" value="ECO:0007669"/>
    <property type="project" value="UniProtKB-KW"/>
</dbReference>
<dbReference type="GO" id="GO:0016020">
    <property type="term" value="C:membrane"/>
    <property type="evidence" value="ECO:0007669"/>
    <property type="project" value="GOC"/>
</dbReference>
<dbReference type="EMBL" id="CAACVJ010000001">
    <property type="protein sequence ID" value="VEP11295.1"/>
    <property type="molecule type" value="Genomic_DNA"/>
</dbReference>
<name>A0A563VIW8_9CYAN</name>
<evidence type="ECO:0000313" key="5">
    <source>
        <dbReference type="Proteomes" id="UP000320055"/>
    </source>
</evidence>
<dbReference type="CDD" id="cd07385">
    <property type="entry name" value="MPP_YkuE_C"/>
    <property type="match status" value="1"/>
</dbReference>
<sequence length="285" mass="32616">MFRKIIAWLRNLFVFLIISLVSLSIYATQIEPNWFQVVPINLTFPELASNFEGFKIVQVSDIHTDDSMNPRKLAKIVQIIDSQQPDIIVITGDFFTQTPDTKYIDLLENNLVNLLPKEKTLAVLGNHDHYYNSQIIRDIFQHSNIIELNNSVYTINRGENKLNIAGVDDYWKQKSRLDLVMEQLPQDGVSILLAHEPDFADVSSAENRFALQISGHSHGGQVRIPFRRPPVLPPFGQKYPVGRYQVGSMIQYTNRGVGMVRPRVRFGSRPEITVFTLHSQLQNLT</sequence>
<keyword evidence="1" id="KW-0479">Metal-binding</keyword>
<dbReference type="GO" id="GO:0009245">
    <property type="term" value="P:lipid A biosynthetic process"/>
    <property type="evidence" value="ECO:0007669"/>
    <property type="project" value="TreeGrafter"/>
</dbReference>
<protein>
    <submittedName>
        <fullName evidence="4">Putative phosphohydrolase</fullName>
    </submittedName>
</protein>
<dbReference type="PANTHER" id="PTHR31302">
    <property type="entry name" value="TRANSMEMBRANE PROTEIN WITH METALLOPHOSPHOESTERASE DOMAIN-RELATED"/>
    <property type="match status" value="1"/>
</dbReference>
<dbReference type="PANTHER" id="PTHR31302:SF31">
    <property type="entry name" value="PHOSPHODIESTERASE YAEI"/>
    <property type="match status" value="1"/>
</dbReference>
<evidence type="ECO:0000256" key="2">
    <source>
        <dbReference type="ARBA" id="ARBA00022801"/>
    </source>
</evidence>
<dbReference type="Gene3D" id="3.60.21.10">
    <property type="match status" value="1"/>
</dbReference>